<protein>
    <submittedName>
        <fullName evidence="1">Phosphatidylethanolamine-binding protein</fullName>
    </submittedName>
</protein>
<evidence type="ECO:0000313" key="2">
    <source>
        <dbReference type="Proteomes" id="UP001056778"/>
    </source>
</evidence>
<name>A0ACB9TYB6_HOLOL</name>
<accession>A0ACB9TYB6</accession>
<proteinExistence type="predicted"/>
<organism evidence="1 2">
    <name type="scientific">Holotrichia oblita</name>
    <name type="common">Chafer beetle</name>
    <dbReference type="NCBI Taxonomy" id="644536"/>
    <lineage>
        <taxon>Eukaryota</taxon>
        <taxon>Metazoa</taxon>
        <taxon>Ecdysozoa</taxon>
        <taxon>Arthropoda</taxon>
        <taxon>Hexapoda</taxon>
        <taxon>Insecta</taxon>
        <taxon>Pterygota</taxon>
        <taxon>Neoptera</taxon>
        <taxon>Endopterygota</taxon>
        <taxon>Coleoptera</taxon>
        <taxon>Polyphaga</taxon>
        <taxon>Scarabaeiformia</taxon>
        <taxon>Scarabaeidae</taxon>
        <taxon>Melolonthinae</taxon>
        <taxon>Holotrichia</taxon>
    </lineage>
</organism>
<gene>
    <name evidence="1" type="ORF">MML48_1g16995</name>
</gene>
<keyword evidence="2" id="KW-1185">Reference proteome</keyword>
<comment type="caution">
    <text evidence="1">The sequence shown here is derived from an EMBL/GenBank/DDBJ whole genome shotgun (WGS) entry which is preliminary data.</text>
</comment>
<dbReference type="Proteomes" id="UP001056778">
    <property type="component" value="Chromosome 1"/>
</dbReference>
<reference evidence="1" key="1">
    <citation type="submission" date="2022-04" db="EMBL/GenBank/DDBJ databases">
        <title>Chromosome-scale genome assembly of Holotrichia oblita Faldermann.</title>
        <authorList>
            <person name="Rongchong L."/>
        </authorList>
    </citation>
    <scope>NUCLEOTIDE SEQUENCE</scope>
    <source>
        <strain evidence="1">81SQS9</strain>
    </source>
</reference>
<dbReference type="EMBL" id="CM043015">
    <property type="protein sequence ID" value="KAI4471776.1"/>
    <property type="molecule type" value="Genomic_DNA"/>
</dbReference>
<evidence type="ECO:0000313" key="1">
    <source>
        <dbReference type="EMBL" id="KAI4471776.1"/>
    </source>
</evidence>
<sequence>MASSLQKLCLNNLNRFTNIYVSTRYGHHLRGKPPGVARTLQDRFDELNKTDPEIDFKVDIGYPAPRQSRSQLLKKRIEITKANRNNPQLEKSARHRELNINLDEVQNEWLQTEGPHHIKTIADHYGVYQHLFGDAYFLPRVPLRLTYASNTEDLPVYYGNTIKPSEAKEKPIVSYESDDKSLWTLILTNPDGHLTKQNSNTSIGLSVSPKGTGYHRFIFVLYKQDKKIDFASLKREGKCANLEERTFSTLDFYRERQDFMTPAGLAFFQSNWESSLTEFYHNVLNMKEPVFEYDFPPPYIRPQEWFPLRKPFNLYMDKYRDPKQINKEFLMKKLKNVHPFKAPPPPLKYPNAHYINGYVPSWLKLEIKKERLKWGRINEIE</sequence>